<organism evidence="3 4">
    <name type="scientific">Arthrobacter parietis</name>
    <dbReference type="NCBI Taxonomy" id="271434"/>
    <lineage>
        <taxon>Bacteria</taxon>
        <taxon>Bacillati</taxon>
        <taxon>Actinomycetota</taxon>
        <taxon>Actinomycetes</taxon>
        <taxon>Micrococcales</taxon>
        <taxon>Micrococcaceae</taxon>
        <taxon>Arthrobacter</taxon>
    </lineage>
</organism>
<gene>
    <name evidence="3" type="ORF">GCM10009784_00210</name>
</gene>
<keyword evidence="4" id="KW-1185">Reference proteome</keyword>
<keyword evidence="1" id="KW-1133">Transmembrane helix</keyword>
<evidence type="ECO:0000259" key="2">
    <source>
        <dbReference type="Pfam" id="PF13559"/>
    </source>
</evidence>
<dbReference type="Proteomes" id="UP001500974">
    <property type="component" value="Unassembled WGS sequence"/>
</dbReference>
<accession>A0ABP5MEE2</accession>
<proteinExistence type="predicted"/>
<reference evidence="4" key="1">
    <citation type="journal article" date="2019" name="Int. J. Syst. Evol. Microbiol.">
        <title>The Global Catalogue of Microorganisms (GCM) 10K type strain sequencing project: providing services to taxonomists for standard genome sequencing and annotation.</title>
        <authorList>
            <consortium name="The Broad Institute Genomics Platform"/>
            <consortium name="The Broad Institute Genome Sequencing Center for Infectious Disease"/>
            <person name="Wu L."/>
            <person name="Ma J."/>
        </authorList>
    </citation>
    <scope>NUCLEOTIDE SEQUENCE [LARGE SCALE GENOMIC DNA]</scope>
    <source>
        <strain evidence="4">JCM 14917</strain>
    </source>
</reference>
<dbReference type="EMBL" id="BAAAON010000001">
    <property type="protein sequence ID" value="GAA2171883.1"/>
    <property type="molecule type" value="Genomic_DNA"/>
</dbReference>
<comment type="caution">
    <text evidence="3">The sequence shown here is derived from an EMBL/GenBank/DDBJ whole genome shotgun (WGS) entry which is preliminary data.</text>
</comment>
<evidence type="ECO:0000313" key="4">
    <source>
        <dbReference type="Proteomes" id="UP001500974"/>
    </source>
</evidence>
<keyword evidence="1" id="KW-0812">Transmembrane</keyword>
<feature type="domain" description="Protein-glutamine gamma-glutamyltransferase-like C-terminal" evidence="2">
    <location>
        <begin position="135"/>
        <end position="204"/>
    </location>
</feature>
<dbReference type="Pfam" id="PF13559">
    <property type="entry name" value="DUF4129"/>
    <property type="match status" value="1"/>
</dbReference>
<dbReference type="InterPro" id="IPR025403">
    <property type="entry name" value="TgpA-like_C"/>
</dbReference>
<sequence length="225" mass="25194">MPAEQAGALIPFVVPEQLDAEEARQLLREELAKGIYQEAEPSILERAWTAFLTWLGEVLSQIRSVDAGLGTILLAVGAVVVIIAAVLLVKPRLNARKRVDATVFQEQSRLAAQAHRDYADSAARAGNWDEALTERFRAITRAAEERVILDEQAGRTAVEVARLLQDLFATQAEELDWLALRFNEVHYGARPADRTDYERAVDLDQELQRTQPRREANAKQWTAPV</sequence>
<dbReference type="RefSeq" id="WP_346027081.1">
    <property type="nucleotide sequence ID" value="NZ_BAAAON010000001.1"/>
</dbReference>
<feature type="transmembrane region" description="Helical" evidence="1">
    <location>
        <begin position="67"/>
        <end position="89"/>
    </location>
</feature>
<evidence type="ECO:0000313" key="3">
    <source>
        <dbReference type="EMBL" id="GAA2171883.1"/>
    </source>
</evidence>
<keyword evidence="1" id="KW-0472">Membrane</keyword>
<name>A0ABP5MEE2_9MICC</name>
<evidence type="ECO:0000256" key="1">
    <source>
        <dbReference type="SAM" id="Phobius"/>
    </source>
</evidence>
<protein>
    <recommendedName>
        <fullName evidence="2">Protein-glutamine gamma-glutamyltransferase-like C-terminal domain-containing protein</fullName>
    </recommendedName>
</protein>